<sequence>MFLFGQKEETCVRIPLDVKGKLYCSPMPFGPYDPGNALLKIYKQKKIEFVVMLVTDVELAKKAKRNVIETYKKNNIEPIRFPIADYTSPELHDFSKVVDQVACYLRAGANVAVHCNAGVGRTGVMTSCIVRDILKMSAEDAIIYVKQYMQTQMTDEQVRLTNRFLPLAERLQQGNNK</sequence>
<reference evidence="2 3" key="1">
    <citation type="submission" date="2019-04" db="EMBL/GenBank/DDBJ databases">
        <authorList>
            <person name="Van Vliet M D."/>
        </authorList>
    </citation>
    <scope>NUCLEOTIDE SEQUENCE [LARGE SCALE GENOMIC DNA]</scope>
    <source>
        <strain evidence="2 3">F1</strain>
    </source>
</reference>
<proteinExistence type="predicted"/>
<dbReference type="InterPro" id="IPR000387">
    <property type="entry name" value="Tyr_Pase_dom"/>
</dbReference>
<dbReference type="Proteomes" id="UP000366872">
    <property type="component" value="Unassembled WGS sequence"/>
</dbReference>
<keyword evidence="3" id="KW-1185">Reference proteome</keyword>
<name>A0A6C2U9B4_PONDE</name>
<feature type="domain" description="Tyrosine specific protein phosphatases" evidence="1">
    <location>
        <begin position="92"/>
        <end position="160"/>
    </location>
</feature>
<dbReference type="InterPro" id="IPR029021">
    <property type="entry name" value="Prot-tyrosine_phosphatase-like"/>
</dbReference>
<accession>A0A6C2U9B4</accession>
<protein>
    <recommendedName>
        <fullName evidence="1">Tyrosine specific protein phosphatases domain-containing protein</fullName>
    </recommendedName>
</protein>
<dbReference type="PANTHER" id="PTHR23339">
    <property type="entry name" value="TYROSINE SPECIFIC PROTEIN PHOSPHATASE AND DUAL SPECIFICITY PROTEIN PHOSPHATASE"/>
    <property type="match status" value="1"/>
</dbReference>
<evidence type="ECO:0000313" key="2">
    <source>
        <dbReference type="EMBL" id="VGO15976.1"/>
    </source>
</evidence>
<dbReference type="InterPro" id="IPR000340">
    <property type="entry name" value="Dual-sp_phosphatase_cat-dom"/>
</dbReference>
<dbReference type="RefSeq" id="WP_136081538.1">
    <property type="nucleotide sequence ID" value="NZ_CAAHFG010000003.1"/>
</dbReference>
<dbReference type="AlphaFoldDB" id="A0A6C2U9B4"/>
<dbReference type="EMBL" id="CAAHFG010000003">
    <property type="protein sequence ID" value="VGO15976.1"/>
    <property type="molecule type" value="Genomic_DNA"/>
</dbReference>
<dbReference type="PROSITE" id="PS50056">
    <property type="entry name" value="TYR_PHOSPHATASE_2"/>
    <property type="match status" value="1"/>
</dbReference>
<dbReference type="SUPFAM" id="SSF52799">
    <property type="entry name" value="(Phosphotyrosine protein) phosphatases II"/>
    <property type="match status" value="1"/>
</dbReference>
<organism evidence="2 3">
    <name type="scientific">Pontiella desulfatans</name>
    <dbReference type="NCBI Taxonomy" id="2750659"/>
    <lineage>
        <taxon>Bacteria</taxon>
        <taxon>Pseudomonadati</taxon>
        <taxon>Kiritimatiellota</taxon>
        <taxon>Kiritimatiellia</taxon>
        <taxon>Kiritimatiellales</taxon>
        <taxon>Pontiellaceae</taxon>
        <taxon>Pontiella</taxon>
    </lineage>
</organism>
<dbReference type="PROSITE" id="PS00383">
    <property type="entry name" value="TYR_PHOSPHATASE_1"/>
    <property type="match status" value="1"/>
</dbReference>
<dbReference type="InterPro" id="IPR016130">
    <property type="entry name" value="Tyr_Pase_AS"/>
</dbReference>
<dbReference type="Gene3D" id="3.90.190.10">
    <property type="entry name" value="Protein tyrosine phosphatase superfamily"/>
    <property type="match status" value="1"/>
</dbReference>
<evidence type="ECO:0000313" key="3">
    <source>
        <dbReference type="Proteomes" id="UP000366872"/>
    </source>
</evidence>
<dbReference type="Pfam" id="PF00782">
    <property type="entry name" value="DSPc"/>
    <property type="match status" value="1"/>
</dbReference>
<dbReference type="InterPro" id="IPR050561">
    <property type="entry name" value="PTP"/>
</dbReference>
<gene>
    <name evidence="2" type="ORF">PDESU_04565</name>
</gene>
<evidence type="ECO:0000259" key="1">
    <source>
        <dbReference type="PROSITE" id="PS50056"/>
    </source>
</evidence>